<proteinExistence type="predicted"/>
<dbReference type="AlphaFoldDB" id="A0AAP2DAP9"/>
<evidence type="ECO:0000313" key="2">
    <source>
        <dbReference type="EMBL" id="MBT1687626.1"/>
    </source>
</evidence>
<gene>
    <name evidence="2" type="ORF">KK078_13725</name>
</gene>
<dbReference type="Proteomes" id="UP001319180">
    <property type="component" value="Unassembled WGS sequence"/>
</dbReference>
<dbReference type="SUPFAM" id="SSF51735">
    <property type="entry name" value="NAD(P)-binding Rossmann-fold domains"/>
    <property type="match status" value="1"/>
</dbReference>
<evidence type="ECO:0000313" key="3">
    <source>
        <dbReference type="Proteomes" id="UP001319180"/>
    </source>
</evidence>
<evidence type="ECO:0000259" key="1">
    <source>
        <dbReference type="Pfam" id="PF13460"/>
    </source>
</evidence>
<organism evidence="2 3">
    <name type="scientific">Dawidia soli</name>
    <dbReference type="NCBI Taxonomy" id="2782352"/>
    <lineage>
        <taxon>Bacteria</taxon>
        <taxon>Pseudomonadati</taxon>
        <taxon>Bacteroidota</taxon>
        <taxon>Cytophagia</taxon>
        <taxon>Cytophagales</taxon>
        <taxon>Chryseotaleaceae</taxon>
        <taxon>Dawidia</taxon>
    </lineage>
</organism>
<protein>
    <submittedName>
        <fullName evidence="2">NAD(P)H-binding protein</fullName>
    </submittedName>
</protein>
<dbReference type="Gene3D" id="3.40.50.720">
    <property type="entry name" value="NAD(P)-binding Rossmann-like Domain"/>
    <property type="match status" value="1"/>
</dbReference>
<dbReference type="EMBL" id="JAHESC010000018">
    <property type="protein sequence ID" value="MBT1687626.1"/>
    <property type="molecule type" value="Genomic_DNA"/>
</dbReference>
<dbReference type="PANTHER" id="PTHR14097">
    <property type="entry name" value="OXIDOREDUCTASE HTATIP2"/>
    <property type="match status" value="1"/>
</dbReference>
<accession>A0AAP2DAP9</accession>
<feature type="domain" description="NAD(P)-binding" evidence="1">
    <location>
        <begin position="7"/>
        <end position="151"/>
    </location>
</feature>
<name>A0AAP2DAP9_9BACT</name>
<dbReference type="RefSeq" id="WP_254090857.1">
    <property type="nucleotide sequence ID" value="NZ_JAHESC010000018.1"/>
</dbReference>
<keyword evidence="3" id="KW-1185">Reference proteome</keyword>
<dbReference type="PANTHER" id="PTHR14097:SF7">
    <property type="entry name" value="OXIDOREDUCTASE HTATIP2"/>
    <property type="match status" value="1"/>
</dbReference>
<sequence length="213" mass="23633">MKALVIGATGATGKNLVDFLLHDADYAAVVIFVRAPTQRSHPKLTEILTDFDNLEAVSPFVHGDVWFSCLGTTLKTAGSRDRQWHIDFEIPLKFAEVAKRNGVFSAVLLSAYGAKASSPLYYSMVKGKLEDQIETLAFNQYIIFKPAMLLRKNTDRSGERVSALLLNFLNGLGLFRKFRPLPTSLLAEKMAKAPKTLSTGLHIIMLDKIRDFG</sequence>
<comment type="caution">
    <text evidence="2">The sequence shown here is derived from an EMBL/GenBank/DDBJ whole genome shotgun (WGS) entry which is preliminary data.</text>
</comment>
<reference evidence="2 3" key="1">
    <citation type="submission" date="2021-05" db="EMBL/GenBank/DDBJ databases">
        <title>A Polyphasic approach of four new species of the genus Ohtaekwangia: Ohtaekwangia histidinii sp. nov., Ohtaekwangia cretensis sp. nov., Ohtaekwangia indiensis sp. nov., Ohtaekwangia reichenbachii sp. nov. from diverse environment.</title>
        <authorList>
            <person name="Octaviana S."/>
        </authorList>
    </citation>
    <scope>NUCLEOTIDE SEQUENCE [LARGE SCALE GENOMIC DNA]</scope>
    <source>
        <strain evidence="2 3">PWU37</strain>
    </source>
</reference>
<dbReference type="Pfam" id="PF13460">
    <property type="entry name" value="NAD_binding_10"/>
    <property type="match status" value="1"/>
</dbReference>
<dbReference type="InterPro" id="IPR016040">
    <property type="entry name" value="NAD(P)-bd_dom"/>
</dbReference>
<dbReference type="InterPro" id="IPR036291">
    <property type="entry name" value="NAD(P)-bd_dom_sf"/>
</dbReference>